<reference evidence="1" key="1">
    <citation type="submission" date="2020-04" db="EMBL/GenBank/DDBJ databases">
        <authorList>
            <person name="Chiriac C."/>
            <person name="Salcher M."/>
            <person name="Ghai R."/>
            <person name="Kavagutti S V."/>
        </authorList>
    </citation>
    <scope>NUCLEOTIDE SEQUENCE</scope>
</reference>
<organism evidence="1">
    <name type="scientific">uncultured Caudovirales phage</name>
    <dbReference type="NCBI Taxonomy" id="2100421"/>
    <lineage>
        <taxon>Viruses</taxon>
        <taxon>Duplodnaviria</taxon>
        <taxon>Heunggongvirae</taxon>
        <taxon>Uroviricota</taxon>
        <taxon>Caudoviricetes</taxon>
        <taxon>Peduoviridae</taxon>
        <taxon>Maltschvirus</taxon>
        <taxon>Maltschvirus maltsch</taxon>
    </lineage>
</organism>
<protein>
    <submittedName>
        <fullName evidence="1">Uncharacterized protein</fullName>
    </submittedName>
</protein>
<name>A0A6J5LXF7_9CAUD</name>
<accession>A0A6J5LXF7</accession>
<sequence length="75" mass="8666">MSKLPKWGDLNTYERHKLLGELIDAMIYSGEAVHYLSTSVEQFRAMGWVRSIIMPQEDLTNYTNDKNQNNDKGTT</sequence>
<gene>
    <name evidence="1" type="ORF">UFOVP321_43</name>
</gene>
<dbReference type="EMBL" id="LR796333">
    <property type="protein sequence ID" value="CAB4137596.1"/>
    <property type="molecule type" value="Genomic_DNA"/>
</dbReference>
<evidence type="ECO:0000313" key="1">
    <source>
        <dbReference type="EMBL" id="CAB4137596.1"/>
    </source>
</evidence>
<proteinExistence type="predicted"/>